<evidence type="ECO:0000256" key="1">
    <source>
        <dbReference type="SAM" id="Phobius"/>
    </source>
</evidence>
<feature type="transmembrane region" description="Helical" evidence="1">
    <location>
        <begin position="72"/>
        <end position="92"/>
    </location>
</feature>
<evidence type="ECO:0000313" key="3">
    <source>
        <dbReference type="Proteomes" id="UP001241748"/>
    </source>
</evidence>
<dbReference type="RefSeq" id="WP_306075061.1">
    <property type="nucleotide sequence ID" value="NZ_JAROBZ020000001.1"/>
</dbReference>
<evidence type="ECO:0000313" key="2">
    <source>
        <dbReference type="EMBL" id="MFB3167536.1"/>
    </source>
</evidence>
<gene>
    <name evidence="2" type="ORF">P5G62_010485</name>
</gene>
<dbReference type="EMBL" id="JAROBZ020000001">
    <property type="protein sequence ID" value="MFB3167536.1"/>
    <property type="molecule type" value="Genomic_DNA"/>
</dbReference>
<proteinExistence type="predicted"/>
<feature type="transmembrane region" description="Helical" evidence="1">
    <location>
        <begin position="99"/>
        <end position="118"/>
    </location>
</feature>
<sequence length="146" mass="16926">METIIMGFMVVSCVSLISWLIFTECIYEYIAINYTQKQKEIIIYLFYAIIGISIVAYTIYSYYKRDSKELVGFVLIITFISFIITFFSHFLFDIESKDWIIINLIHILIPFAYLSIYADISGEIALISGVSTGLVFIFFGIRQNLN</sequence>
<accession>A0ABV4YRQ5</accession>
<organism evidence="2 3">
    <name type="scientific">Neobacillus driksii</name>
    <dbReference type="NCBI Taxonomy" id="3035913"/>
    <lineage>
        <taxon>Bacteria</taxon>
        <taxon>Bacillati</taxon>
        <taxon>Bacillota</taxon>
        <taxon>Bacilli</taxon>
        <taxon>Bacillales</taxon>
        <taxon>Bacillaceae</taxon>
        <taxon>Neobacillus</taxon>
    </lineage>
</organism>
<feature type="transmembrane region" description="Helical" evidence="1">
    <location>
        <begin position="6"/>
        <end position="29"/>
    </location>
</feature>
<reference evidence="2 3" key="1">
    <citation type="submission" date="2024-05" db="EMBL/GenBank/DDBJ databases">
        <authorList>
            <person name="Venkateswaran K."/>
        </authorList>
    </citation>
    <scope>NUCLEOTIDE SEQUENCE [LARGE SCALE GENOMIC DNA]</scope>
    <source>
        <strain evidence="2 3">179-C4-2-HS</strain>
    </source>
</reference>
<keyword evidence="3" id="KW-1185">Reference proteome</keyword>
<dbReference type="Proteomes" id="UP001241748">
    <property type="component" value="Unassembled WGS sequence"/>
</dbReference>
<protein>
    <submittedName>
        <fullName evidence="2">Uncharacterized protein</fullName>
    </submittedName>
</protein>
<feature type="transmembrane region" description="Helical" evidence="1">
    <location>
        <begin position="41"/>
        <end position="60"/>
    </location>
</feature>
<keyword evidence="1" id="KW-0472">Membrane</keyword>
<comment type="caution">
    <text evidence="2">The sequence shown here is derived from an EMBL/GenBank/DDBJ whole genome shotgun (WGS) entry which is preliminary data.</text>
</comment>
<keyword evidence="1" id="KW-0812">Transmembrane</keyword>
<keyword evidence="1" id="KW-1133">Transmembrane helix</keyword>
<feature type="transmembrane region" description="Helical" evidence="1">
    <location>
        <begin position="124"/>
        <end position="141"/>
    </location>
</feature>
<name>A0ABV4YRQ5_9BACI</name>